<reference evidence="1" key="1">
    <citation type="submission" date="2022-10" db="EMBL/GenBank/DDBJ databases">
        <authorList>
            <person name="Byrne P K."/>
        </authorList>
    </citation>
    <scope>NUCLEOTIDE SEQUENCE</scope>
    <source>
        <strain evidence="1">IFO1802</strain>
    </source>
</reference>
<accession>A0AA35JK61</accession>
<evidence type="ECO:0000313" key="2">
    <source>
        <dbReference type="Proteomes" id="UP001162087"/>
    </source>
</evidence>
<sequence>MLNPWFSLKLFRTIYCVRKLCCYPRKRVFVPPQDVLLEKKKFTRGALLKSGRQFSHSAEQSSPRQQTVLSPQTIELLHLQFSHCNLSTCNVTALSDYCHYTH</sequence>
<proteinExistence type="predicted"/>
<dbReference type="AlphaFoldDB" id="A0AA35JK61"/>
<protein>
    <submittedName>
        <fullName evidence="1">Uncharacterized protein</fullName>
    </submittedName>
</protein>
<name>A0AA35JK61_SACK1</name>
<dbReference type="EMBL" id="OX365902">
    <property type="protein sequence ID" value="CAI4062179.1"/>
    <property type="molecule type" value="Genomic_DNA"/>
</dbReference>
<dbReference type="RefSeq" id="XP_056087809.1">
    <property type="nucleotide sequence ID" value="XM_056228050.1"/>
</dbReference>
<keyword evidence="2" id="KW-1185">Reference proteome</keyword>
<evidence type="ECO:0000313" key="1">
    <source>
        <dbReference type="EMBL" id="CAI4062179.1"/>
    </source>
</evidence>
<dbReference type="GeneID" id="80924109"/>
<gene>
    <name evidence="1" type="primary">SKDI07G2900</name>
    <name evidence="1" type="ORF">SKDI_07G2900</name>
</gene>
<dbReference type="Proteomes" id="UP001162087">
    <property type="component" value="Chromosome 7"/>
</dbReference>
<organism evidence="1 2">
    <name type="scientific">Saccharomyces kudriavzevii (strain ATCC MYA-4449 / AS 2.2408 / CBS 8840 / NBRC 1802 / NCYC 2889)</name>
    <name type="common">Yeast</name>
    <dbReference type="NCBI Taxonomy" id="226230"/>
    <lineage>
        <taxon>Eukaryota</taxon>
        <taxon>Fungi</taxon>
        <taxon>Dikarya</taxon>
        <taxon>Ascomycota</taxon>
        <taxon>Saccharomycotina</taxon>
        <taxon>Saccharomycetes</taxon>
        <taxon>Saccharomycetales</taxon>
        <taxon>Saccharomycetaceae</taxon>
        <taxon>Saccharomyces</taxon>
    </lineage>
</organism>